<keyword evidence="3" id="KW-0808">Transferase</keyword>
<feature type="domain" description="Glycosyltransferase subfamily 4-like N-terminal" evidence="5">
    <location>
        <begin position="31"/>
        <end position="226"/>
    </location>
</feature>
<dbReference type="RefSeq" id="WP_241244925.1">
    <property type="nucleotide sequence ID" value="NZ_CP049253.1"/>
</dbReference>
<evidence type="ECO:0000259" key="5">
    <source>
        <dbReference type="Pfam" id="PF13439"/>
    </source>
</evidence>
<evidence type="ECO:0000256" key="1">
    <source>
        <dbReference type="ARBA" id="ARBA00021292"/>
    </source>
</evidence>
<dbReference type="PANTHER" id="PTHR45947">
    <property type="entry name" value="SULFOQUINOVOSYL TRANSFERASE SQD2"/>
    <property type="match status" value="1"/>
</dbReference>
<dbReference type="Proteomes" id="UP001519362">
    <property type="component" value="Unassembled WGS sequence"/>
</dbReference>
<evidence type="ECO:0000256" key="2">
    <source>
        <dbReference type="ARBA" id="ARBA00022676"/>
    </source>
</evidence>
<dbReference type="SUPFAM" id="SSF53756">
    <property type="entry name" value="UDP-Glycosyltransferase/glycogen phosphorylase"/>
    <property type="match status" value="1"/>
</dbReference>
<dbReference type="Pfam" id="PF00534">
    <property type="entry name" value="Glycos_transf_1"/>
    <property type="match status" value="1"/>
</dbReference>
<feature type="domain" description="Glycosyl transferase family 1" evidence="4">
    <location>
        <begin position="242"/>
        <end position="350"/>
    </location>
</feature>
<protein>
    <recommendedName>
        <fullName evidence="1">D-inositol 3-phosphate glycosyltransferase</fullName>
    </recommendedName>
</protein>
<comment type="caution">
    <text evidence="6">The sequence shown here is derived from an EMBL/GenBank/DDBJ whole genome shotgun (WGS) entry which is preliminary data.</text>
</comment>
<dbReference type="EMBL" id="JAGIOL010000001">
    <property type="protein sequence ID" value="MBP2436796.1"/>
    <property type="molecule type" value="Genomic_DNA"/>
</dbReference>
<dbReference type="Gene3D" id="3.40.50.2000">
    <property type="entry name" value="Glycogen Phosphorylase B"/>
    <property type="match status" value="2"/>
</dbReference>
<proteinExistence type="predicted"/>
<organism evidence="6 7">
    <name type="scientific">Microbacterium amylolyticum</name>
    <dbReference type="NCBI Taxonomy" id="936337"/>
    <lineage>
        <taxon>Bacteria</taxon>
        <taxon>Bacillati</taxon>
        <taxon>Actinomycetota</taxon>
        <taxon>Actinomycetes</taxon>
        <taxon>Micrococcales</taxon>
        <taxon>Microbacteriaceae</taxon>
        <taxon>Microbacterium</taxon>
    </lineage>
</organism>
<gene>
    <name evidence="6" type="ORF">JOF34_001382</name>
</gene>
<evidence type="ECO:0000256" key="3">
    <source>
        <dbReference type="ARBA" id="ARBA00022679"/>
    </source>
</evidence>
<name>A0ABS4ZHP4_9MICO</name>
<keyword evidence="2" id="KW-0328">Glycosyltransferase</keyword>
<evidence type="ECO:0000313" key="6">
    <source>
        <dbReference type="EMBL" id="MBP2436796.1"/>
    </source>
</evidence>
<dbReference type="Pfam" id="PF13439">
    <property type="entry name" value="Glyco_transf_4"/>
    <property type="match status" value="1"/>
</dbReference>
<evidence type="ECO:0000259" key="4">
    <source>
        <dbReference type="Pfam" id="PF00534"/>
    </source>
</evidence>
<dbReference type="InterPro" id="IPR050194">
    <property type="entry name" value="Glycosyltransferase_grp1"/>
</dbReference>
<dbReference type="InterPro" id="IPR028098">
    <property type="entry name" value="Glyco_trans_4-like_N"/>
</dbReference>
<dbReference type="InterPro" id="IPR001296">
    <property type="entry name" value="Glyco_trans_1"/>
</dbReference>
<dbReference type="PANTHER" id="PTHR45947:SF3">
    <property type="entry name" value="SULFOQUINOVOSYL TRANSFERASE SQD2"/>
    <property type="match status" value="1"/>
</dbReference>
<sequence length="407" mass="44105">MSAADVAQVPPSTGGPLHIVMFGDQHAFSAGGAQVAMSLQKKYLQRAGHTVTMVGPRRDARSAVGEVHEEFIDLPAFAVPPDREYSALWPGARADLAVDRGLARRIAWGAPLPDVVHVQADYWGAFLGYRLAERLRVPVVHTMHNRVDAGIEATLPAPALVLRALNAWRRSQLPGSGPGSDGWAYLRGLARGASAVTAPSAHFARRLEEHGVFSPVDVVWNGIDDDVLGDIEPAPRRDGVSLVWVGRMSPEKRLLPFLHAFADSGVTARLEIIGAGFEWDAAGRVVAERDLGDHVSFRGRLPYRETLERIAAADALVQTSTGFETQGMTPFEAAQLGTPAIVSDPDIADEMGDGVWRVGDSLAETLREADADIRAGRIPVPSERVRREFRQSSRTEAMLAVYRRVLG</sequence>
<keyword evidence="7" id="KW-1185">Reference proteome</keyword>
<accession>A0ABS4ZHP4</accession>
<evidence type="ECO:0000313" key="7">
    <source>
        <dbReference type="Proteomes" id="UP001519362"/>
    </source>
</evidence>
<reference evidence="6 7" key="1">
    <citation type="submission" date="2021-03" db="EMBL/GenBank/DDBJ databases">
        <title>Sequencing the genomes of 1000 actinobacteria strains.</title>
        <authorList>
            <person name="Klenk H.-P."/>
        </authorList>
    </citation>
    <scope>NUCLEOTIDE SEQUENCE [LARGE SCALE GENOMIC DNA]</scope>
    <source>
        <strain evidence="6 7">DSM 24221</strain>
    </source>
</reference>